<dbReference type="Pfam" id="PF00078">
    <property type="entry name" value="RVT_1"/>
    <property type="match status" value="1"/>
</dbReference>
<dbReference type="Proteomes" id="UP000716291">
    <property type="component" value="Unassembled WGS sequence"/>
</dbReference>
<dbReference type="AlphaFoldDB" id="A0A9P7BM85"/>
<dbReference type="PANTHER" id="PTHR31635">
    <property type="entry name" value="REVERSE TRANSCRIPTASE DOMAIN-CONTAINING PROTEIN-RELATED"/>
    <property type="match status" value="1"/>
</dbReference>
<proteinExistence type="predicted"/>
<organism evidence="3 4">
    <name type="scientific">Rhizopus oryzae</name>
    <name type="common">Mucormycosis agent</name>
    <name type="synonym">Rhizopus arrhizus var. delemar</name>
    <dbReference type="NCBI Taxonomy" id="64495"/>
    <lineage>
        <taxon>Eukaryota</taxon>
        <taxon>Fungi</taxon>
        <taxon>Fungi incertae sedis</taxon>
        <taxon>Mucoromycota</taxon>
        <taxon>Mucoromycotina</taxon>
        <taxon>Mucoromycetes</taxon>
        <taxon>Mucorales</taxon>
        <taxon>Mucorineae</taxon>
        <taxon>Rhizopodaceae</taxon>
        <taxon>Rhizopus</taxon>
    </lineage>
</organism>
<evidence type="ECO:0000313" key="4">
    <source>
        <dbReference type="Proteomes" id="UP000716291"/>
    </source>
</evidence>
<feature type="transmembrane region" description="Helical" evidence="1">
    <location>
        <begin position="14"/>
        <end position="36"/>
    </location>
</feature>
<dbReference type="SUPFAM" id="SSF56672">
    <property type="entry name" value="DNA/RNA polymerases"/>
    <property type="match status" value="1"/>
</dbReference>
<dbReference type="InterPro" id="IPR000477">
    <property type="entry name" value="RT_dom"/>
</dbReference>
<keyword evidence="4" id="KW-1185">Reference proteome</keyword>
<dbReference type="InterPro" id="IPR026960">
    <property type="entry name" value="RVT-Znf"/>
</dbReference>
<dbReference type="EMBL" id="JAANQT010002749">
    <property type="protein sequence ID" value="KAG1301905.1"/>
    <property type="molecule type" value="Genomic_DNA"/>
</dbReference>
<comment type="caution">
    <text evidence="3">The sequence shown here is derived from an EMBL/GenBank/DDBJ whole genome shotgun (WGS) entry which is preliminary data.</text>
</comment>
<accession>A0A9P7BM85</accession>
<keyword evidence="1" id="KW-0472">Membrane</keyword>
<evidence type="ECO:0000259" key="2">
    <source>
        <dbReference type="PROSITE" id="PS50878"/>
    </source>
</evidence>
<gene>
    <name evidence="3" type="ORF">G6F64_011389</name>
</gene>
<dbReference type="PROSITE" id="PS50878">
    <property type="entry name" value="RT_POL"/>
    <property type="match status" value="1"/>
</dbReference>
<keyword evidence="1" id="KW-1133">Transmembrane helix</keyword>
<keyword evidence="1" id="KW-0812">Transmembrane</keyword>
<protein>
    <recommendedName>
        <fullName evidence="2">Reverse transcriptase domain-containing protein</fullName>
    </recommendedName>
</protein>
<dbReference type="InterPro" id="IPR043502">
    <property type="entry name" value="DNA/RNA_pol_sf"/>
</dbReference>
<name>A0A9P7BM85_RHIOR</name>
<feature type="domain" description="Reverse transcriptase" evidence="2">
    <location>
        <begin position="347"/>
        <end position="633"/>
    </location>
</feature>
<sequence length="1098" mass="126484">MLQPPLVNTVHSSLISYLASYTHLLWILTSTVLLLLEILTIHTNVLTCLPKLLYNGQSWCSKVTESNIHKLDASWSDHSLLSITCSIGSSPSGPGLWRGNPLLARNPAYQQYLRQHLEDIIPKLPSEWSPAKSWDHIKRQVKQLTRTFAVDYTNWRTKTIRKLQSNRNKFLRSKPPLAIRLHQLPIFDQQIALLQQELTDILALKANVRWQEAGETSIKYLKSMYCKRTVEQHITTLRSDDNEDPVEGIDQLLPITQQFYQSLYDADPVDDLQLDYYLQGISDLPQVASDHCDILMAPITIDEIIQETARVKNKISSPGEDGLGYAFLYQLFRYPPLQELILKVYNQAHNSSIFPHSWQELRVRLLAKKGDLTNLKNWRPISLINCDAKIYTRVLNSRMRQVIPSLINRCQTGFMPNRFIAENGLMLNIVMEHARKDNRQEIALLLDQEKAYDRVHPSYLRSVLLKFGFPTVLVNSLIGLFFGNRVRVNINGHLTEEVTQSRGLRQGDPLSPLLFNLALEPFLRHVLQDTSLFGFSFLPLPADPNPPPALKVLAYADDVCVFLSSPADFLRLQHHLQTYGQVSNAKVNLSKTEAIFLNGKSSSQWQQLLTQHQILKWHDHTKSQPLRYLGFPVIQSIAQRRYVEDQLLQNIKTQCSIYSQRNLSIRGRVTVTNTLLLSKLWYSLRVISLPKSFFCQIRSTIYQFISKGIKPGFRYALFCQPLSKGGLGLLDPFIQHRSLQVRWLRLLFTDDFQSSCSQVYLKDFIRRFHSSGTSSLLSCFFPALRSTTDVSVGSFLPALYTTMDSFLSNGMSEAQCNPSTLLYLPICSLFSEIPDGHWLRSPHRSKSQARHYFTYDQSLKRIRPMLASDSPPHPRLSARLLRDLQNRTVKLNNMTWQVILNTSTDPGSVTDYPFVTWLTRSFEWVSFCPRVYRQTQLDSMLPCPASIIPPDGWLRFWNLTILPEARSFSFRFIHGKLHSQSSVARFNPDVSATCKFCNVPSEDISHLLVECPHKWSIWQEALSRFAPHLEFQSTDILTLLLHHTRFDYIDNTTLLRLSYYILLILWRAHWRYIFDGVPLLPERIVTTAFEKIGMLSLH</sequence>
<dbReference type="PANTHER" id="PTHR31635:SF196">
    <property type="entry name" value="REVERSE TRANSCRIPTASE DOMAIN-CONTAINING PROTEIN-RELATED"/>
    <property type="match status" value="1"/>
</dbReference>
<evidence type="ECO:0000256" key="1">
    <source>
        <dbReference type="SAM" id="Phobius"/>
    </source>
</evidence>
<reference evidence="3" key="1">
    <citation type="journal article" date="2020" name="Microb. Genom.">
        <title>Genetic diversity of clinical and environmental Mucorales isolates obtained from an investigation of mucormycosis cases among solid organ transplant recipients.</title>
        <authorList>
            <person name="Nguyen M.H."/>
            <person name="Kaul D."/>
            <person name="Muto C."/>
            <person name="Cheng S.J."/>
            <person name="Richter R.A."/>
            <person name="Bruno V.M."/>
            <person name="Liu G."/>
            <person name="Beyhan S."/>
            <person name="Sundermann A.J."/>
            <person name="Mounaud S."/>
            <person name="Pasculle A.W."/>
            <person name="Nierman W.C."/>
            <person name="Driscoll E."/>
            <person name="Cumbie R."/>
            <person name="Clancy C.J."/>
            <person name="Dupont C.L."/>
        </authorList>
    </citation>
    <scope>NUCLEOTIDE SEQUENCE</scope>
    <source>
        <strain evidence="3">GL11</strain>
    </source>
</reference>
<evidence type="ECO:0000313" key="3">
    <source>
        <dbReference type="EMBL" id="KAG1301905.1"/>
    </source>
</evidence>
<dbReference type="CDD" id="cd01650">
    <property type="entry name" value="RT_nLTR_like"/>
    <property type="match status" value="1"/>
</dbReference>
<dbReference type="Pfam" id="PF13966">
    <property type="entry name" value="zf-RVT"/>
    <property type="match status" value="1"/>
</dbReference>